<sequence>MPGMSKKESDGFRKLLKLLPEDDLFALNDTVTNRLIPAASTSEAIEAIIAYSQTAEELLKRKKVHRDVIFKYLASEKVHLNPNSDKHQLVKTTLELWTSVSENTVNVSKVSCTEQNRDGLGQLEALGKQFCQWFFQLLNSQNPQAAQKCRIQDWGAQDWGAQHFWSDARMLLLSHAQVQQKDEFLGAELVSQRLLALVWEESLLFFPNLEQTGLKCVATPHGLVVVAVAGTIHREGDCLGVFEQVFGLIRAPQDDNRWKIKYVHLKIKGHVVKGTLPAVTYDSEELLQLFTK</sequence>
<name>A0AAE0V5W0_9TELE</name>
<dbReference type="PANTHER" id="PTHR21084">
    <property type="entry name" value="DENSE INCISORS"/>
    <property type="match status" value="1"/>
</dbReference>
<dbReference type="InterPro" id="IPR026698">
    <property type="entry name" value="UPF_C3orf38"/>
</dbReference>
<dbReference type="PANTHER" id="PTHR21084:SF1">
    <property type="entry name" value="DENSE INCISORS"/>
    <property type="match status" value="1"/>
</dbReference>
<protein>
    <recommendedName>
        <fullName evidence="1">NTF2 domain-containing protein</fullName>
    </recommendedName>
</protein>
<gene>
    <name evidence="2" type="ORF">QTP70_027217</name>
</gene>
<evidence type="ECO:0000313" key="3">
    <source>
        <dbReference type="Proteomes" id="UP001274896"/>
    </source>
</evidence>
<evidence type="ECO:0000313" key="2">
    <source>
        <dbReference type="EMBL" id="KAK3543716.1"/>
    </source>
</evidence>
<feature type="domain" description="NTF2" evidence="1">
    <location>
        <begin position="126"/>
        <end position="267"/>
    </location>
</feature>
<dbReference type="Proteomes" id="UP001274896">
    <property type="component" value="Unassembled WGS sequence"/>
</dbReference>
<accession>A0AAE0V5W0</accession>
<dbReference type="PROSITE" id="PS50177">
    <property type="entry name" value="NTF2_DOMAIN"/>
    <property type="match status" value="1"/>
</dbReference>
<dbReference type="AlphaFoldDB" id="A0AAE0V5W0"/>
<proteinExistence type="predicted"/>
<comment type="caution">
    <text evidence="2">The sequence shown here is derived from an EMBL/GenBank/DDBJ whole genome shotgun (WGS) entry which is preliminary data.</text>
</comment>
<dbReference type="SUPFAM" id="SSF54427">
    <property type="entry name" value="NTF2-like"/>
    <property type="match status" value="1"/>
</dbReference>
<reference evidence="2" key="1">
    <citation type="submission" date="2023-06" db="EMBL/GenBank/DDBJ databases">
        <title>Male Hemibagrus guttatus genome.</title>
        <authorList>
            <person name="Bian C."/>
        </authorList>
    </citation>
    <scope>NUCLEOTIDE SEQUENCE</scope>
    <source>
        <strain evidence="2">Male_cb2023</strain>
        <tissue evidence="2">Muscle</tissue>
    </source>
</reference>
<dbReference type="EMBL" id="JAUCMX010000006">
    <property type="protein sequence ID" value="KAK3543716.1"/>
    <property type="molecule type" value="Genomic_DNA"/>
</dbReference>
<dbReference type="InterPro" id="IPR018222">
    <property type="entry name" value="Nuclear_transport_factor_2_euk"/>
</dbReference>
<evidence type="ECO:0000259" key="1">
    <source>
        <dbReference type="PROSITE" id="PS50177"/>
    </source>
</evidence>
<dbReference type="Pfam" id="PF15008">
    <property type="entry name" value="DUF4518"/>
    <property type="match status" value="1"/>
</dbReference>
<keyword evidence="3" id="KW-1185">Reference proteome</keyword>
<dbReference type="InterPro" id="IPR032710">
    <property type="entry name" value="NTF2-like_dom_sf"/>
</dbReference>
<organism evidence="2 3">
    <name type="scientific">Hemibagrus guttatus</name>
    <dbReference type="NCBI Taxonomy" id="175788"/>
    <lineage>
        <taxon>Eukaryota</taxon>
        <taxon>Metazoa</taxon>
        <taxon>Chordata</taxon>
        <taxon>Craniata</taxon>
        <taxon>Vertebrata</taxon>
        <taxon>Euteleostomi</taxon>
        <taxon>Actinopterygii</taxon>
        <taxon>Neopterygii</taxon>
        <taxon>Teleostei</taxon>
        <taxon>Ostariophysi</taxon>
        <taxon>Siluriformes</taxon>
        <taxon>Bagridae</taxon>
        <taxon>Hemibagrus</taxon>
    </lineage>
</organism>